<dbReference type="PANTHER" id="PTHR33841:SF1">
    <property type="entry name" value="DNA METHYLTRANSFERASE A"/>
    <property type="match status" value="1"/>
</dbReference>
<evidence type="ECO:0000313" key="6">
    <source>
        <dbReference type="Proteomes" id="UP000008721"/>
    </source>
</evidence>
<dbReference type="Proteomes" id="UP000008721">
    <property type="component" value="Chromosome"/>
</dbReference>
<dbReference type="EMBL" id="CP002355">
    <property type="protein sequence ID" value="ADR34355.1"/>
    <property type="molecule type" value="Genomic_DNA"/>
</dbReference>
<dbReference type="STRING" id="709032.Sulku_1694"/>
<sequence>MATYIRLTDYKDSDTKEQQFANPANRHTANQNDFSKIPGSPIAYWMSDTVRSKFILYPSIDDLMTTRAGMCTGNNDFFLRYWFEIEFIKIGFYKSSFDEVISSNKKWFQFNKGGEYNRWFGNNDIFIKFNKENIDLLSNSCNKLASKELYFKEGITWNAVSSSNFGVRLHQKGSIVSNAAMVAFPENEFNYIFAFLNTVIVKKMVEFLSPTINFNVGDISKVPVIFPNSSTIKSKINTLTDQCIEISREEWDSRETSWDFKQNELIRHKTDDGKIASAFTAYCDHWREKFHQLHANEEELNRLFIDIYGLQNELTPDVALEDITILKSESRIENGELIFNADEIARQFISYTVGCMFGRYALDREGLVVANMDQPYPTDTPFAIDDDNIIPVLEEEVFADDIAARFERFVGVAFGEERVGENLRWVEEALGMSIRKYFYGEFYKDHVRRYKKRPIYWLIQSPKKGFSALIYMHRYQSDTMARVQTMYLREYLTKLESLIEHYNAIASNPSSSAKDAKDAAKLASKLEGKHRDALDFDRGDMSRIAAEQITIDLDDGVKVNYQKFKGVLPDIGLSKGED</sequence>
<dbReference type="GO" id="GO:0009007">
    <property type="term" value="F:site-specific DNA-methyltransferase (adenine-specific) activity"/>
    <property type="evidence" value="ECO:0007669"/>
    <property type="project" value="UniProtKB-EC"/>
</dbReference>
<dbReference type="InterPro" id="IPR050953">
    <property type="entry name" value="N4_N6_ade-DNA_methylase"/>
</dbReference>
<gene>
    <name evidence="5" type="ordered locus">Sulku_1694</name>
</gene>
<keyword evidence="3" id="KW-0808">Transferase</keyword>
<dbReference type="NCBIfam" id="NF033452">
    <property type="entry name" value="BREX_1_MTaseX"/>
    <property type="match status" value="1"/>
</dbReference>
<reference evidence="5 6" key="1">
    <citation type="journal article" date="2012" name="Stand. Genomic Sci.">
        <title>Complete genome sequence of the sulfur compounds oxidizing chemolithoautotroph Sulfuricurvum kujiense type strain (YK-1(T)).</title>
        <authorList>
            <person name="Han C."/>
            <person name="Kotsyurbenko O."/>
            <person name="Chertkov O."/>
            <person name="Held B."/>
            <person name="Lapidus A."/>
            <person name="Nolan M."/>
            <person name="Lucas S."/>
            <person name="Hammon N."/>
            <person name="Deshpande S."/>
            <person name="Cheng J.F."/>
            <person name="Tapia R."/>
            <person name="Goodwin L.A."/>
            <person name="Pitluck S."/>
            <person name="Liolios K."/>
            <person name="Pagani I."/>
            <person name="Ivanova N."/>
            <person name="Mavromatis K."/>
            <person name="Mikhailova N."/>
            <person name="Pati A."/>
            <person name="Chen A."/>
            <person name="Palaniappan K."/>
            <person name="Land M."/>
            <person name="Hauser L."/>
            <person name="Chang Y.J."/>
            <person name="Jeffries C.D."/>
            <person name="Brambilla E.M."/>
            <person name="Rohde M."/>
            <person name="Spring S."/>
            <person name="Sikorski J."/>
            <person name="Goker M."/>
            <person name="Woyke T."/>
            <person name="Bristow J."/>
            <person name="Eisen J.A."/>
            <person name="Markowitz V."/>
            <person name="Hugenholtz P."/>
            <person name="Kyrpides N.C."/>
            <person name="Klenk H.P."/>
            <person name="Detter J.C."/>
        </authorList>
    </citation>
    <scope>NUCLEOTIDE SEQUENCE [LARGE SCALE GENOMIC DNA]</scope>
    <source>
        <strain evidence="6">ATCC BAA-921 / DSM 16994 / JCM 11577 / YK-1</strain>
    </source>
</reference>
<keyword evidence="2" id="KW-0489">Methyltransferase</keyword>
<dbReference type="KEGG" id="sku:Sulku_1694"/>
<evidence type="ECO:0000256" key="2">
    <source>
        <dbReference type="ARBA" id="ARBA00022603"/>
    </source>
</evidence>
<dbReference type="HOGENOM" id="CLU_007510_3_0_7"/>
<dbReference type="GO" id="GO:0032259">
    <property type="term" value="P:methylation"/>
    <property type="evidence" value="ECO:0007669"/>
    <property type="project" value="UniProtKB-KW"/>
</dbReference>
<dbReference type="AlphaFoldDB" id="E4U0N8"/>
<evidence type="ECO:0000313" key="5">
    <source>
        <dbReference type="EMBL" id="ADR34355.1"/>
    </source>
</evidence>
<dbReference type="PANTHER" id="PTHR33841">
    <property type="entry name" value="DNA METHYLTRANSFERASE YEEA-RELATED"/>
    <property type="match status" value="1"/>
</dbReference>
<comment type="catalytic activity">
    <reaction evidence="4">
        <text>a 2'-deoxyadenosine in DNA + S-adenosyl-L-methionine = an N(6)-methyl-2'-deoxyadenosine in DNA + S-adenosyl-L-homocysteine + H(+)</text>
        <dbReference type="Rhea" id="RHEA:15197"/>
        <dbReference type="Rhea" id="RHEA-COMP:12418"/>
        <dbReference type="Rhea" id="RHEA-COMP:12419"/>
        <dbReference type="ChEBI" id="CHEBI:15378"/>
        <dbReference type="ChEBI" id="CHEBI:57856"/>
        <dbReference type="ChEBI" id="CHEBI:59789"/>
        <dbReference type="ChEBI" id="CHEBI:90615"/>
        <dbReference type="ChEBI" id="CHEBI:90616"/>
        <dbReference type="EC" id="2.1.1.72"/>
    </reaction>
</comment>
<dbReference type="OrthoDB" id="9806213at2"/>
<evidence type="ECO:0000256" key="3">
    <source>
        <dbReference type="ARBA" id="ARBA00022679"/>
    </source>
</evidence>
<protein>
    <recommendedName>
        <fullName evidence="1">site-specific DNA-methyltransferase (adenine-specific)</fullName>
        <ecNumber evidence="1">2.1.1.72</ecNumber>
    </recommendedName>
</protein>
<dbReference type="eggNOG" id="COG0827">
    <property type="taxonomic scope" value="Bacteria"/>
</dbReference>
<dbReference type="InterPro" id="IPR047939">
    <property type="entry name" value="BREX_1_PglX"/>
</dbReference>
<evidence type="ECO:0000256" key="4">
    <source>
        <dbReference type="ARBA" id="ARBA00047942"/>
    </source>
</evidence>
<dbReference type="REBASE" id="29562">
    <property type="entry name" value="SkuORF1689P"/>
</dbReference>
<keyword evidence="6" id="KW-1185">Reference proteome</keyword>
<evidence type="ECO:0000256" key="1">
    <source>
        <dbReference type="ARBA" id="ARBA00011900"/>
    </source>
</evidence>
<accession>E4U0N8</accession>
<dbReference type="EC" id="2.1.1.72" evidence="1"/>
<proteinExistence type="predicted"/>
<name>E4U0N8_SULKY</name>
<dbReference type="RefSeq" id="WP_013460552.1">
    <property type="nucleotide sequence ID" value="NC_014762.1"/>
</dbReference>
<organism evidence="5 6">
    <name type="scientific">Sulfuricurvum kujiense (strain ATCC BAA-921 / DSM 16994 / JCM 11577 / YK-1)</name>
    <dbReference type="NCBI Taxonomy" id="709032"/>
    <lineage>
        <taxon>Bacteria</taxon>
        <taxon>Pseudomonadati</taxon>
        <taxon>Campylobacterota</taxon>
        <taxon>Epsilonproteobacteria</taxon>
        <taxon>Campylobacterales</taxon>
        <taxon>Sulfurimonadaceae</taxon>
        <taxon>Sulfuricurvum</taxon>
    </lineage>
</organism>